<dbReference type="PROSITE" id="PS00584">
    <property type="entry name" value="PFKB_KINASES_2"/>
    <property type="match status" value="1"/>
</dbReference>
<dbReference type="GO" id="GO:0046872">
    <property type="term" value="F:metal ion binding"/>
    <property type="evidence" value="ECO:0007669"/>
    <property type="project" value="UniProtKB-KW"/>
</dbReference>
<sequence>MRCALLLLTVRMSISRMSATGAARPIVVVGSINADIYLEVPRVPAVGETLIATADPRIFPGGKGANQAAAAARLTGRCQMVGQVGGSDAYGEQMLERARACGVDTSLVARHPTASTGQAYIVLQADGDNSIIVVGGANQLWPEDEPLGAGTREAIACASCLLLQREIPERVNIAAATLARASGVPVVLDVGGEDSAVSKELLALCTSVSPNETELARMTGLPTDDDARVLAAARALLAGGMISEVVVKLGARGCMRVGADGREPLWQAAFPVAQVVDTTGAGDCFTAAFAVACAEGRDVGASLRFATAAASLAVQTRGAMTSMPAREMVERLMAGTAA</sequence>
<feature type="binding site" evidence="12">
    <location>
        <position position="316"/>
    </location>
    <ligand>
        <name>K(+)</name>
        <dbReference type="ChEBI" id="CHEBI:29103"/>
    </ligand>
</feature>
<dbReference type="InterPro" id="IPR002139">
    <property type="entry name" value="Ribo/fructo_kinase"/>
</dbReference>
<evidence type="ECO:0000256" key="3">
    <source>
        <dbReference type="ARBA" id="ARBA00016943"/>
    </source>
</evidence>
<keyword evidence="5 12" id="KW-0479">Metal-binding</keyword>
<evidence type="ECO:0000256" key="2">
    <source>
        <dbReference type="ARBA" id="ARBA00012035"/>
    </source>
</evidence>
<dbReference type="Pfam" id="PF00294">
    <property type="entry name" value="PfkB"/>
    <property type="match status" value="1"/>
</dbReference>
<dbReference type="Proteomes" id="UP000751190">
    <property type="component" value="Unassembled WGS sequence"/>
</dbReference>
<comment type="subunit">
    <text evidence="12">Homodimer.</text>
</comment>
<dbReference type="UniPathway" id="UPA00916">
    <property type="reaction ID" value="UER00889"/>
</dbReference>
<comment type="similarity">
    <text evidence="1">Belongs to the carbohydrate kinase pfkB family.</text>
</comment>
<dbReference type="CDD" id="cd01174">
    <property type="entry name" value="ribokinase"/>
    <property type="match status" value="1"/>
</dbReference>
<evidence type="ECO:0000256" key="10">
    <source>
        <dbReference type="ARBA" id="ARBA00022958"/>
    </source>
</evidence>
<dbReference type="HAMAP" id="MF_01987">
    <property type="entry name" value="Ribokinase"/>
    <property type="match status" value="1"/>
</dbReference>
<keyword evidence="13" id="KW-0732">Signal</keyword>
<evidence type="ECO:0000256" key="4">
    <source>
        <dbReference type="ARBA" id="ARBA00022679"/>
    </source>
</evidence>
<feature type="binding site" evidence="12">
    <location>
        <position position="211"/>
    </location>
    <ligand>
        <name>ATP</name>
        <dbReference type="ChEBI" id="CHEBI:30616"/>
    </ligand>
</feature>
<feature type="binding site" evidence="12">
    <location>
        <position position="166"/>
    </location>
    <ligand>
        <name>substrate</name>
    </ligand>
</feature>
<keyword evidence="16" id="KW-1185">Reference proteome</keyword>
<comment type="similarity">
    <text evidence="12">Belongs to the carbohydrate kinase PfkB family. Ribokinase subfamily.</text>
</comment>
<feature type="chain" id="PRO_5035313711" description="Ribokinase" evidence="13">
    <location>
        <begin position="20"/>
        <end position="338"/>
    </location>
</feature>
<name>A0A8J5X6P4_DIALT</name>
<feature type="binding site" evidence="12">
    <location>
        <position position="277"/>
    </location>
    <ligand>
        <name>K(+)</name>
        <dbReference type="ChEBI" id="CHEBI:29103"/>
    </ligand>
</feature>
<feature type="domain" description="Carbohydrate kinase PfkB" evidence="14">
    <location>
        <begin position="26"/>
        <end position="325"/>
    </location>
</feature>
<evidence type="ECO:0000313" key="16">
    <source>
        <dbReference type="Proteomes" id="UP000751190"/>
    </source>
</evidence>
<dbReference type="InterPro" id="IPR029056">
    <property type="entry name" value="Ribokinase-like"/>
</dbReference>
<dbReference type="InterPro" id="IPR002173">
    <property type="entry name" value="Carboh/pur_kinase_PfkB_CS"/>
</dbReference>
<dbReference type="PRINTS" id="PR00990">
    <property type="entry name" value="RIBOKINASE"/>
</dbReference>
<comment type="activity regulation">
    <text evidence="12">Activated by a monovalent cation that binds near, but not in, the active site. The most likely occupant of the site in vivo is potassium. Ion binding induces a conformational change that may alter substrate affinity.</text>
</comment>
<feature type="binding site" evidence="12">
    <location>
        <position position="322"/>
    </location>
    <ligand>
        <name>K(+)</name>
        <dbReference type="ChEBI" id="CHEBI:29103"/>
    </ligand>
</feature>
<dbReference type="GO" id="GO:0004747">
    <property type="term" value="F:ribokinase activity"/>
    <property type="evidence" value="ECO:0007669"/>
    <property type="project" value="UniProtKB-UniRule"/>
</dbReference>
<evidence type="ECO:0000256" key="5">
    <source>
        <dbReference type="ARBA" id="ARBA00022723"/>
    </source>
</evidence>
<evidence type="ECO:0000256" key="13">
    <source>
        <dbReference type="SAM" id="SignalP"/>
    </source>
</evidence>
<feature type="signal peptide" evidence="13">
    <location>
        <begin position="1"/>
        <end position="19"/>
    </location>
</feature>
<comment type="pathway">
    <text evidence="12">Carbohydrate metabolism; D-ribose degradation; D-ribose 5-phosphate from beta-D-ribopyranose: step 2/2.</text>
</comment>
<evidence type="ECO:0000256" key="7">
    <source>
        <dbReference type="ARBA" id="ARBA00022777"/>
    </source>
</evidence>
<feature type="binding site" evidence="12">
    <location>
        <begin position="282"/>
        <end position="283"/>
    </location>
    <ligand>
        <name>ATP</name>
        <dbReference type="ChEBI" id="CHEBI:30616"/>
    </ligand>
</feature>
<feature type="binding site" evidence="12">
    <location>
        <begin position="33"/>
        <end position="35"/>
    </location>
    <ligand>
        <name>substrate</name>
    </ligand>
</feature>
<dbReference type="InterPro" id="IPR011611">
    <property type="entry name" value="PfkB_dom"/>
</dbReference>
<evidence type="ECO:0000256" key="8">
    <source>
        <dbReference type="ARBA" id="ARBA00022840"/>
    </source>
</evidence>
<dbReference type="EMBL" id="JAGTXO010000021">
    <property type="protein sequence ID" value="KAG8462281.1"/>
    <property type="molecule type" value="Genomic_DNA"/>
</dbReference>
<dbReference type="OrthoDB" id="415590at2759"/>
<dbReference type="InterPro" id="IPR011877">
    <property type="entry name" value="Ribokinase"/>
</dbReference>
<keyword evidence="4 12" id="KW-0808">Transferase</keyword>
<comment type="function">
    <text evidence="12">Catalyzes the phosphorylation of ribose at O-5 in a reaction requiring ATP and magnesium. The resulting D-ribose-5-phosphate can then be used either for sythesis of nucleotides, histidine, and tryptophan, or as a component of the pentose phosphate pathway.</text>
</comment>
<comment type="subcellular location">
    <subcellularLocation>
        <location evidence="12">Cytoplasm</location>
    </subcellularLocation>
    <subcellularLocation>
        <location evidence="12">Nucleus</location>
    </subcellularLocation>
</comment>
<dbReference type="GO" id="GO:0005524">
    <property type="term" value="F:ATP binding"/>
    <property type="evidence" value="ECO:0007669"/>
    <property type="project" value="UniProtKB-UniRule"/>
</dbReference>
<evidence type="ECO:0000256" key="1">
    <source>
        <dbReference type="ARBA" id="ARBA00005380"/>
    </source>
</evidence>
<feature type="binding site" evidence="12">
    <location>
        <begin position="248"/>
        <end position="253"/>
    </location>
    <ligand>
        <name>ATP</name>
        <dbReference type="ChEBI" id="CHEBI:30616"/>
    </ligand>
</feature>
<feature type="binding site" evidence="12">
    <location>
        <position position="313"/>
    </location>
    <ligand>
        <name>K(+)</name>
        <dbReference type="ChEBI" id="CHEBI:29103"/>
    </ligand>
</feature>
<dbReference type="Gene3D" id="3.40.1190.20">
    <property type="match status" value="1"/>
</dbReference>
<keyword evidence="8 12" id="KW-0067">ATP-binding</keyword>
<dbReference type="GO" id="GO:0005737">
    <property type="term" value="C:cytoplasm"/>
    <property type="evidence" value="ECO:0007669"/>
    <property type="project" value="UniProtKB-SubCell"/>
</dbReference>
<evidence type="ECO:0000313" key="15">
    <source>
        <dbReference type="EMBL" id="KAG8462281.1"/>
    </source>
</evidence>
<comment type="catalytic activity">
    <reaction evidence="12">
        <text>D-ribose + ATP = D-ribose 5-phosphate + ADP + H(+)</text>
        <dbReference type="Rhea" id="RHEA:13697"/>
        <dbReference type="ChEBI" id="CHEBI:15378"/>
        <dbReference type="ChEBI" id="CHEBI:30616"/>
        <dbReference type="ChEBI" id="CHEBI:47013"/>
        <dbReference type="ChEBI" id="CHEBI:78346"/>
        <dbReference type="ChEBI" id="CHEBI:456216"/>
        <dbReference type="EC" id="2.7.1.15"/>
    </reaction>
</comment>
<keyword evidence="9 12" id="KW-0460">Magnesium</keyword>
<comment type="caution">
    <text evidence="15">The sequence shown here is derived from an EMBL/GenBank/DDBJ whole genome shotgun (WGS) entry which is preliminary data.</text>
</comment>
<dbReference type="GO" id="GO:0005634">
    <property type="term" value="C:nucleus"/>
    <property type="evidence" value="ECO:0007669"/>
    <property type="project" value="UniProtKB-SubCell"/>
</dbReference>
<accession>A0A8J5X6P4</accession>
<proteinExistence type="inferred from homology"/>
<dbReference type="AlphaFoldDB" id="A0A8J5X6P4"/>
<reference evidence="15" key="1">
    <citation type="submission" date="2021-05" db="EMBL/GenBank/DDBJ databases">
        <title>The genome of the haptophyte Pavlova lutheri (Diacronema luteri, Pavlovales) - a model for lipid biosynthesis in eukaryotic algae.</title>
        <authorList>
            <person name="Hulatt C.J."/>
            <person name="Posewitz M.C."/>
        </authorList>
    </citation>
    <scope>NUCLEOTIDE SEQUENCE</scope>
    <source>
        <strain evidence="15">NIVA-4/92</strain>
    </source>
</reference>
<gene>
    <name evidence="15" type="ORF">KFE25_012101</name>
</gene>
<keyword evidence="12" id="KW-0539">Nucleus</keyword>
<organism evidence="15 16">
    <name type="scientific">Diacronema lutheri</name>
    <name type="common">Unicellular marine alga</name>
    <name type="synonym">Monochrysis lutheri</name>
    <dbReference type="NCBI Taxonomy" id="2081491"/>
    <lineage>
        <taxon>Eukaryota</taxon>
        <taxon>Haptista</taxon>
        <taxon>Haptophyta</taxon>
        <taxon>Pavlovophyceae</taxon>
        <taxon>Pavlovales</taxon>
        <taxon>Pavlovaceae</taxon>
        <taxon>Diacronema</taxon>
    </lineage>
</organism>
<keyword evidence="12" id="KW-0963">Cytoplasm</keyword>
<keyword evidence="11 12" id="KW-0119">Carbohydrate metabolism</keyword>
<feature type="binding site" evidence="12">
    <location>
        <position position="283"/>
    </location>
    <ligand>
        <name>substrate</name>
    </ligand>
</feature>
<keyword evidence="6 12" id="KW-0547">Nucleotide-binding</keyword>
<keyword evidence="10 12" id="KW-0630">Potassium</keyword>
<evidence type="ECO:0000256" key="6">
    <source>
        <dbReference type="ARBA" id="ARBA00022741"/>
    </source>
</evidence>
<evidence type="ECO:0000259" key="14">
    <source>
        <dbReference type="Pfam" id="PF00294"/>
    </source>
</evidence>
<keyword evidence="7 12" id="KW-0418">Kinase</keyword>
<dbReference type="EC" id="2.7.1.15" evidence="2 12"/>
<protein>
    <recommendedName>
        <fullName evidence="3 12">Ribokinase</fullName>
        <shortName evidence="12">RK</shortName>
        <ecNumber evidence="2 12">2.7.1.15</ecNumber>
    </recommendedName>
</protein>
<dbReference type="PANTHER" id="PTHR10584:SF166">
    <property type="entry name" value="RIBOKINASE"/>
    <property type="match status" value="1"/>
</dbReference>
<feature type="binding site" evidence="12">
    <location>
        <begin position="62"/>
        <end position="66"/>
    </location>
    <ligand>
        <name>substrate</name>
    </ligand>
</feature>
<dbReference type="GO" id="GO:0019303">
    <property type="term" value="P:D-ribose catabolic process"/>
    <property type="evidence" value="ECO:0007669"/>
    <property type="project" value="UniProtKB-UniRule"/>
</dbReference>
<feature type="binding site" evidence="12">
    <location>
        <position position="279"/>
    </location>
    <ligand>
        <name>K(+)</name>
        <dbReference type="ChEBI" id="CHEBI:29103"/>
    </ligand>
</feature>
<comment type="caution">
    <text evidence="12">Lacks conserved residue(s) required for the propagation of feature annotation.</text>
</comment>
<feature type="binding site" evidence="12">
    <location>
        <position position="318"/>
    </location>
    <ligand>
        <name>K(+)</name>
        <dbReference type="ChEBI" id="CHEBI:29103"/>
    </ligand>
</feature>
<evidence type="ECO:0000256" key="9">
    <source>
        <dbReference type="ARBA" id="ARBA00022842"/>
    </source>
</evidence>
<evidence type="ECO:0000256" key="11">
    <source>
        <dbReference type="ARBA" id="ARBA00023277"/>
    </source>
</evidence>
<dbReference type="SUPFAM" id="SSF53613">
    <property type="entry name" value="Ribokinase-like"/>
    <property type="match status" value="1"/>
</dbReference>
<feature type="active site" description="Proton acceptor" evidence="12">
    <location>
        <position position="283"/>
    </location>
</feature>
<evidence type="ECO:0000256" key="12">
    <source>
        <dbReference type="HAMAP-Rule" id="MF_03215"/>
    </source>
</evidence>
<dbReference type="OMA" id="TFCGYFA"/>
<comment type="cofactor">
    <cofactor evidence="12">
        <name>Mg(2+)</name>
        <dbReference type="ChEBI" id="CHEBI:18420"/>
    </cofactor>
    <text evidence="12">Requires a divalent cation, most likely magnesium in vivo, as an electrophilic catalyst to aid phosphoryl group transfer. It is the chelate of the metal and the nucleotide that is the actual substrate.</text>
</comment>
<dbReference type="PANTHER" id="PTHR10584">
    <property type="entry name" value="SUGAR KINASE"/>
    <property type="match status" value="1"/>
</dbReference>